<evidence type="ECO:0000256" key="4">
    <source>
        <dbReference type="ARBA" id="ARBA00022679"/>
    </source>
</evidence>
<protein>
    <recommendedName>
        <fullName evidence="3">very-long-chain 3-oxoacyl-CoA synthase</fullName>
        <ecNumber evidence="3">2.3.1.199</ecNumber>
    </recommendedName>
</protein>
<name>A0A5D2SKS9_GOSMU</name>
<comment type="similarity">
    <text evidence="2">Belongs to the thiolase-like superfamily. Chalcone/stilbene synthases family.</text>
</comment>
<evidence type="ECO:0000259" key="8">
    <source>
        <dbReference type="Pfam" id="PF08541"/>
    </source>
</evidence>
<evidence type="ECO:0000259" key="7">
    <source>
        <dbReference type="Pfam" id="PF08392"/>
    </source>
</evidence>
<feature type="domain" description="FAE" evidence="7">
    <location>
        <begin position="1"/>
        <end position="160"/>
    </location>
</feature>
<comment type="pathway">
    <text evidence="1">Lipid metabolism; fatty acid biosynthesis.</text>
</comment>
<dbReference type="GO" id="GO:0006633">
    <property type="term" value="P:fatty acid biosynthetic process"/>
    <property type="evidence" value="ECO:0007669"/>
    <property type="project" value="UniProtKB-UniPathway"/>
</dbReference>
<dbReference type="SUPFAM" id="SSF53901">
    <property type="entry name" value="Thiolase-like"/>
    <property type="match status" value="2"/>
</dbReference>
<reference evidence="9 10" key="1">
    <citation type="submission" date="2019-07" db="EMBL/GenBank/DDBJ databases">
        <title>WGS assembly of Gossypium mustelinum.</title>
        <authorList>
            <person name="Chen Z.J."/>
            <person name="Sreedasyam A."/>
            <person name="Ando A."/>
            <person name="Song Q."/>
            <person name="De L."/>
            <person name="Hulse-Kemp A."/>
            <person name="Ding M."/>
            <person name="Ye W."/>
            <person name="Kirkbride R."/>
            <person name="Jenkins J."/>
            <person name="Plott C."/>
            <person name="Lovell J."/>
            <person name="Lin Y.-M."/>
            <person name="Vaughn R."/>
            <person name="Liu B."/>
            <person name="Li W."/>
            <person name="Simpson S."/>
            <person name="Scheffler B."/>
            <person name="Saski C."/>
            <person name="Grover C."/>
            <person name="Hu G."/>
            <person name="Conover J."/>
            <person name="Carlson J."/>
            <person name="Shu S."/>
            <person name="Boston L."/>
            <person name="Williams M."/>
            <person name="Peterson D."/>
            <person name="Mcgee K."/>
            <person name="Jones D."/>
            <person name="Wendel J."/>
            <person name="Stelly D."/>
            <person name="Grimwood J."/>
            <person name="Schmutz J."/>
        </authorList>
    </citation>
    <scope>NUCLEOTIDE SEQUENCE [LARGE SCALE GENOMIC DNA]</scope>
    <source>
        <strain evidence="9">1408120.09</strain>
    </source>
</reference>
<comment type="catalytic activity">
    <reaction evidence="6">
        <text>a very-long-chain acyl-CoA + malonyl-CoA + H(+) = a very-long-chain 3-oxoacyl-CoA + CO2 + CoA</text>
        <dbReference type="Rhea" id="RHEA:32727"/>
        <dbReference type="ChEBI" id="CHEBI:15378"/>
        <dbReference type="ChEBI" id="CHEBI:16526"/>
        <dbReference type="ChEBI" id="CHEBI:57287"/>
        <dbReference type="ChEBI" id="CHEBI:57384"/>
        <dbReference type="ChEBI" id="CHEBI:90725"/>
        <dbReference type="ChEBI" id="CHEBI:90736"/>
        <dbReference type="EC" id="2.3.1.199"/>
    </reaction>
</comment>
<organism evidence="9 10">
    <name type="scientific">Gossypium mustelinum</name>
    <name type="common">Cotton</name>
    <name type="synonym">Gossypium caicoense</name>
    <dbReference type="NCBI Taxonomy" id="34275"/>
    <lineage>
        <taxon>Eukaryota</taxon>
        <taxon>Viridiplantae</taxon>
        <taxon>Streptophyta</taxon>
        <taxon>Embryophyta</taxon>
        <taxon>Tracheophyta</taxon>
        <taxon>Spermatophyta</taxon>
        <taxon>Magnoliopsida</taxon>
        <taxon>eudicotyledons</taxon>
        <taxon>Gunneridae</taxon>
        <taxon>Pentapetalae</taxon>
        <taxon>rosids</taxon>
        <taxon>malvids</taxon>
        <taxon>Malvales</taxon>
        <taxon>Malvaceae</taxon>
        <taxon>Malvoideae</taxon>
        <taxon>Gossypium</taxon>
    </lineage>
</organism>
<dbReference type="Pfam" id="PF08541">
    <property type="entry name" value="ACP_syn_III_C"/>
    <property type="match status" value="1"/>
</dbReference>
<dbReference type="PANTHER" id="PTHR31561">
    <property type="entry name" value="3-KETOACYL-COA SYNTHASE"/>
    <property type="match status" value="1"/>
</dbReference>
<evidence type="ECO:0000256" key="3">
    <source>
        <dbReference type="ARBA" id="ARBA00012307"/>
    </source>
</evidence>
<keyword evidence="4" id="KW-0808">Transferase</keyword>
<dbReference type="UniPathway" id="UPA00094"/>
<dbReference type="GO" id="GO:0009922">
    <property type="term" value="F:fatty acid elongase activity"/>
    <property type="evidence" value="ECO:0007669"/>
    <property type="project" value="UniProtKB-EC"/>
</dbReference>
<dbReference type="InterPro" id="IPR013747">
    <property type="entry name" value="ACP_syn_III_C"/>
</dbReference>
<dbReference type="GO" id="GO:0016020">
    <property type="term" value="C:membrane"/>
    <property type="evidence" value="ECO:0007669"/>
    <property type="project" value="InterPro"/>
</dbReference>
<dbReference type="Proteomes" id="UP000323597">
    <property type="component" value="Chromosome D11"/>
</dbReference>
<dbReference type="InterPro" id="IPR016039">
    <property type="entry name" value="Thiolase-like"/>
</dbReference>
<accession>A0A5D2SKS9</accession>
<dbReference type="Pfam" id="PF08392">
    <property type="entry name" value="FAE1_CUT1_RppA"/>
    <property type="match status" value="1"/>
</dbReference>
<sequence length="282" mass="31759">MKSDIKSYNLSGMGCSAGTIGVDLAQNLLKTHENKTAIVLSTEILSTGWYSGIEKPKLILNCVFRMGGAGILLSNKKQAENTSKYKLIHSLRTQRAYDDTAYYAVYREEDSRGILGVTFNKDLLQAVSETLRSHITLLGSQILPFTEQFFHVISILRKKLIDKSAEIYTPRFKTVVQHFCLPSSGKPLIREVAKGLNLNGRNIEPALMTLHRFGNQSSSSWWYELGYMEGKWRVKKGDKIWVLGLGTGIKCCSLVLECLRPIVEDDKESPWSCCIQQYPIQV</sequence>
<evidence type="ECO:0000256" key="5">
    <source>
        <dbReference type="ARBA" id="ARBA00023315"/>
    </source>
</evidence>
<dbReference type="InterPro" id="IPR013601">
    <property type="entry name" value="FAE1_typ3_polyketide_synth"/>
</dbReference>
<evidence type="ECO:0000256" key="1">
    <source>
        <dbReference type="ARBA" id="ARBA00005194"/>
    </source>
</evidence>
<dbReference type="Gene3D" id="3.40.47.10">
    <property type="match status" value="1"/>
</dbReference>
<keyword evidence="5" id="KW-0012">Acyltransferase</keyword>
<dbReference type="AlphaFoldDB" id="A0A5D2SKS9"/>
<gene>
    <name evidence="9" type="ORF">E1A91_D11G009000v1</name>
</gene>
<evidence type="ECO:0000256" key="2">
    <source>
        <dbReference type="ARBA" id="ARBA00005531"/>
    </source>
</evidence>
<feature type="domain" description="Beta-ketoacyl-[acyl-carrier-protein] synthase III C-terminal" evidence="8">
    <location>
        <begin position="176"/>
        <end position="257"/>
    </location>
</feature>
<dbReference type="InterPro" id="IPR012392">
    <property type="entry name" value="3-ktacl-CoA_syn"/>
</dbReference>
<dbReference type="EMBL" id="CM017659">
    <property type="protein sequence ID" value="TYI53501.1"/>
    <property type="molecule type" value="Genomic_DNA"/>
</dbReference>
<evidence type="ECO:0000313" key="10">
    <source>
        <dbReference type="Proteomes" id="UP000323597"/>
    </source>
</evidence>
<dbReference type="EC" id="2.3.1.199" evidence="3"/>
<evidence type="ECO:0000313" key="9">
    <source>
        <dbReference type="EMBL" id="TYI53501.1"/>
    </source>
</evidence>
<keyword evidence="10" id="KW-1185">Reference proteome</keyword>
<proteinExistence type="inferred from homology"/>
<evidence type="ECO:0000256" key="6">
    <source>
        <dbReference type="ARBA" id="ARBA00047375"/>
    </source>
</evidence>